<dbReference type="GO" id="GO:0016301">
    <property type="term" value="F:kinase activity"/>
    <property type="evidence" value="ECO:0007669"/>
    <property type="project" value="UniProtKB-KW"/>
</dbReference>
<evidence type="ECO:0000256" key="12">
    <source>
        <dbReference type="ARBA" id="ARBA00033413"/>
    </source>
</evidence>
<evidence type="ECO:0000256" key="5">
    <source>
        <dbReference type="ARBA" id="ARBA00022679"/>
    </source>
</evidence>
<dbReference type="RefSeq" id="WP_160418344.1">
    <property type="nucleotide sequence ID" value="NZ_WTKP01000004.1"/>
</dbReference>
<evidence type="ECO:0000256" key="8">
    <source>
        <dbReference type="ARBA" id="ARBA00022840"/>
    </source>
</evidence>
<evidence type="ECO:0000256" key="6">
    <source>
        <dbReference type="ARBA" id="ARBA00022741"/>
    </source>
</evidence>
<evidence type="ECO:0000256" key="11">
    <source>
        <dbReference type="ARBA" id="ARBA00029766"/>
    </source>
</evidence>
<gene>
    <name evidence="14" type="primary">folK</name>
    <name evidence="14" type="ORF">GPM19_07190</name>
</gene>
<dbReference type="NCBIfam" id="TIGR01498">
    <property type="entry name" value="folK"/>
    <property type="match status" value="1"/>
</dbReference>
<dbReference type="GO" id="GO:0046654">
    <property type="term" value="P:tetrahydrofolate biosynthetic process"/>
    <property type="evidence" value="ECO:0007669"/>
    <property type="project" value="UniProtKB-UniPathway"/>
</dbReference>
<evidence type="ECO:0000256" key="4">
    <source>
        <dbReference type="ARBA" id="ARBA00016218"/>
    </source>
</evidence>
<keyword evidence="8" id="KW-0067">ATP-binding</keyword>
<comment type="function">
    <text evidence="10">Catalyzes the transfer of pyrophosphate from adenosine triphosphate (ATP) to 6-hydroxymethyl-7,8-dihydropterin, an enzymatic step in folate biosynthesis pathway.</text>
</comment>
<dbReference type="InterPro" id="IPR035907">
    <property type="entry name" value="Hppk_sf"/>
</dbReference>
<dbReference type="EMBL" id="WTKP01000004">
    <property type="protein sequence ID" value="MWJ27987.1"/>
    <property type="molecule type" value="Genomic_DNA"/>
</dbReference>
<dbReference type="PROSITE" id="PS00794">
    <property type="entry name" value="HPPK"/>
    <property type="match status" value="1"/>
</dbReference>
<organism evidence="14 15">
    <name type="scientific">Vreelandella zhuhanensis</name>
    <dbReference type="NCBI Taxonomy" id="2684210"/>
    <lineage>
        <taxon>Bacteria</taxon>
        <taxon>Pseudomonadati</taxon>
        <taxon>Pseudomonadota</taxon>
        <taxon>Gammaproteobacteria</taxon>
        <taxon>Oceanospirillales</taxon>
        <taxon>Halomonadaceae</taxon>
        <taxon>Vreelandella</taxon>
    </lineage>
</organism>
<comment type="pathway">
    <text evidence="1">Cofactor biosynthesis; tetrahydrofolate biosynthesis; 2-amino-4-hydroxy-6-hydroxymethyl-7,8-dihydropteridine diphosphate from 7,8-dihydroneopterin triphosphate: step 4/4.</text>
</comment>
<proteinExistence type="inferred from homology"/>
<dbReference type="PANTHER" id="PTHR43071:SF1">
    <property type="entry name" value="2-AMINO-4-HYDROXY-6-HYDROXYMETHYLDIHYDROPTERIDINE PYROPHOSPHOKINASE"/>
    <property type="match status" value="1"/>
</dbReference>
<dbReference type="SUPFAM" id="SSF55083">
    <property type="entry name" value="6-hydroxymethyl-7,8-dihydropterin pyrophosphokinase, HPPK"/>
    <property type="match status" value="1"/>
</dbReference>
<evidence type="ECO:0000313" key="14">
    <source>
        <dbReference type="EMBL" id="MWJ27987.1"/>
    </source>
</evidence>
<evidence type="ECO:0000313" key="15">
    <source>
        <dbReference type="Proteomes" id="UP000437638"/>
    </source>
</evidence>
<dbReference type="InterPro" id="IPR000550">
    <property type="entry name" value="Hppk"/>
</dbReference>
<dbReference type="GO" id="GO:0003848">
    <property type="term" value="F:2-amino-4-hydroxy-6-hydroxymethyldihydropteridine diphosphokinase activity"/>
    <property type="evidence" value="ECO:0007669"/>
    <property type="project" value="UniProtKB-EC"/>
</dbReference>
<keyword evidence="6" id="KW-0547">Nucleotide-binding</keyword>
<dbReference type="CDD" id="cd00483">
    <property type="entry name" value="HPPK"/>
    <property type="match status" value="1"/>
</dbReference>
<keyword evidence="15" id="KW-1185">Reference proteome</keyword>
<evidence type="ECO:0000256" key="10">
    <source>
        <dbReference type="ARBA" id="ARBA00029409"/>
    </source>
</evidence>
<dbReference type="Proteomes" id="UP000437638">
    <property type="component" value="Unassembled WGS sequence"/>
</dbReference>
<dbReference type="GO" id="GO:0046656">
    <property type="term" value="P:folic acid biosynthetic process"/>
    <property type="evidence" value="ECO:0007669"/>
    <property type="project" value="UniProtKB-KW"/>
</dbReference>
<dbReference type="UniPathway" id="UPA00077">
    <property type="reaction ID" value="UER00155"/>
</dbReference>
<reference evidence="14 15" key="1">
    <citation type="submission" date="2019-12" db="EMBL/GenBank/DDBJ databases">
        <title>Halomonas rutogse sp. nov. isolated from two lakes on Tibetan Plateau.</title>
        <authorList>
            <person name="Gao P."/>
        </authorList>
    </citation>
    <scope>NUCLEOTIDE SEQUENCE [LARGE SCALE GENOMIC DNA]</scope>
    <source>
        <strain evidence="14 15">ZH2S</strain>
    </source>
</reference>
<evidence type="ECO:0000256" key="9">
    <source>
        <dbReference type="ARBA" id="ARBA00022909"/>
    </source>
</evidence>
<evidence type="ECO:0000256" key="7">
    <source>
        <dbReference type="ARBA" id="ARBA00022777"/>
    </source>
</evidence>
<dbReference type="AlphaFoldDB" id="A0A7X3KRG5"/>
<evidence type="ECO:0000256" key="1">
    <source>
        <dbReference type="ARBA" id="ARBA00005051"/>
    </source>
</evidence>
<name>A0A7X3KRG5_9GAMM</name>
<feature type="domain" description="7,8-dihydro-6-hydroxymethylpterin-pyrophosphokinase" evidence="13">
    <location>
        <begin position="99"/>
        <end position="110"/>
    </location>
</feature>
<evidence type="ECO:0000256" key="2">
    <source>
        <dbReference type="ARBA" id="ARBA00005810"/>
    </source>
</evidence>
<keyword evidence="9" id="KW-0289">Folate biosynthesis</keyword>
<dbReference type="Pfam" id="PF01288">
    <property type="entry name" value="HPPK"/>
    <property type="match status" value="1"/>
</dbReference>
<dbReference type="PANTHER" id="PTHR43071">
    <property type="entry name" value="2-AMINO-4-HYDROXY-6-HYDROXYMETHYLDIHYDROPTERIDINE PYROPHOSPHOKINASE"/>
    <property type="match status" value="1"/>
</dbReference>
<dbReference type="EC" id="2.7.6.3" evidence="3"/>
<sequence>MPQPMSPSDTSRDMHECLISVGSNIEPEWHIAQVQKILKEECELIKASRAIRTAPVGLQEQPDFLNAALLVKTSLEREVFRAYLKEVEDRLGRVRGPVKSGPRTMDLDIIAWDGEVVDDGYYQHDYVRQPVDELLSGSGRQLNGRGCPSL</sequence>
<protein>
    <recommendedName>
        <fullName evidence="4">2-amino-4-hydroxy-6-hydroxymethyldihydropteridine pyrophosphokinase</fullName>
        <ecNumber evidence="3">2.7.6.3</ecNumber>
    </recommendedName>
    <alternativeName>
        <fullName evidence="11">6-hydroxymethyl-7,8-dihydropterin pyrophosphokinase</fullName>
    </alternativeName>
    <alternativeName>
        <fullName evidence="12">7,8-dihydro-6-hydroxymethylpterin-pyrophosphokinase</fullName>
    </alternativeName>
</protein>
<accession>A0A7X3KRG5</accession>
<comment type="caution">
    <text evidence="14">The sequence shown here is derived from an EMBL/GenBank/DDBJ whole genome shotgun (WGS) entry which is preliminary data.</text>
</comment>
<keyword evidence="7 14" id="KW-0418">Kinase</keyword>
<evidence type="ECO:0000256" key="3">
    <source>
        <dbReference type="ARBA" id="ARBA00013253"/>
    </source>
</evidence>
<comment type="similarity">
    <text evidence="2">Belongs to the HPPK family.</text>
</comment>
<keyword evidence="5 14" id="KW-0808">Transferase</keyword>
<evidence type="ECO:0000259" key="13">
    <source>
        <dbReference type="PROSITE" id="PS00794"/>
    </source>
</evidence>
<dbReference type="GO" id="GO:0005524">
    <property type="term" value="F:ATP binding"/>
    <property type="evidence" value="ECO:0007669"/>
    <property type="project" value="UniProtKB-KW"/>
</dbReference>
<dbReference type="Gene3D" id="3.30.70.560">
    <property type="entry name" value="7,8-Dihydro-6-hydroxymethylpterin-pyrophosphokinase HPPK"/>
    <property type="match status" value="1"/>
</dbReference>